<comment type="caution">
    <text evidence="1">The sequence shown here is derived from an EMBL/GenBank/DDBJ whole genome shotgun (WGS) entry which is preliminary data.</text>
</comment>
<keyword evidence="2" id="KW-1185">Reference proteome</keyword>
<evidence type="ECO:0000313" key="2">
    <source>
        <dbReference type="Proteomes" id="UP000249056"/>
    </source>
</evidence>
<name>A0A395IIG7_9HELO</name>
<evidence type="ECO:0000313" key="1">
    <source>
        <dbReference type="EMBL" id="RAL59976.1"/>
    </source>
</evidence>
<accession>A0A395IIG7</accession>
<sequence>MTADSLSTGVPTLTPVLAQIVRWLKWESWIDFYDTEEASLADATYDTGLLALVGRQDVSVLLTLGRSSRNFQPSLLPPSHESNLDVHAICASTTEIETPGILMDPLK</sequence>
<organism evidence="1 2">
    <name type="scientific">Monilinia fructigena</name>
    <dbReference type="NCBI Taxonomy" id="38457"/>
    <lineage>
        <taxon>Eukaryota</taxon>
        <taxon>Fungi</taxon>
        <taxon>Dikarya</taxon>
        <taxon>Ascomycota</taxon>
        <taxon>Pezizomycotina</taxon>
        <taxon>Leotiomycetes</taxon>
        <taxon>Helotiales</taxon>
        <taxon>Sclerotiniaceae</taxon>
        <taxon>Monilinia</taxon>
    </lineage>
</organism>
<reference evidence="1 2" key="1">
    <citation type="submission" date="2018-06" db="EMBL/GenBank/DDBJ databases">
        <title>Genome Sequence of the Brown Rot Fungal Pathogen Monilinia fructigena.</title>
        <authorList>
            <person name="Landi L."/>
            <person name="De Miccolis Angelini R.M."/>
            <person name="Pollastro S."/>
            <person name="Abate D."/>
            <person name="Faretra F."/>
            <person name="Romanazzi G."/>
        </authorList>
    </citation>
    <scope>NUCLEOTIDE SEQUENCE [LARGE SCALE GENOMIC DNA]</scope>
    <source>
        <strain evidence="1 2">Mfrg269</strain>
    </source>
</reference>
<dbReference type="EMBL" id="QKRW01000045">
    <property type="protein sequence ID" value="RAL59976.1"/>
    <property type="molecule type" value="Genomic_DNA"/>
</dbReference>
<dbReference type="AlphaFoldDB" id="A0A395IIG7"/>
<dbReference type="Proteomes" id="UP000249056">
    <property type="component" value="Unassembled WGS sequence"/>
</dbReference>
<gene>
    <name evidence="1" type="ORF">DID88_000602</name>
</gene>
<protein>
    <submittedName>
        <fullName evidence="1">Uncharacterized protein</fullName>
    </submittedName>
</protein>
<proteinExistence type="predicted"/>